<gene>
    <name evidence="3" type="ORF">JZM60_02540</name>
</gene>
<accession>A0ABX7Q416</accession>
<dbReference type="PROSITE" id="PS50110">
    <property type="entry name" value="RESPONSE_REGULATORY"/>
    <property type="match status" value="1"/>
</dbReference>
<dbReference type="Gene3D" id="3.40.50.2300">
    <property type="match status" value="1"/>
</dbReference>
<evidence type="ECO:0000313" key="3">
    <source>
        <dbReference type="EMBL" id="QSV46182.1"/>
    </source>
</evidence>
<evidence type="ECO:0000313" key="4">
    <source>
        <dbReference type="Proteomes" id="UP000663651"/>
    </source>
</evidence>
<comment type="caution">
    <text evidence="1">Lacks conserved residue(s) required for the propagation of feature annotation.</text>
</comment>
<dbReference type="SUPFAM" id="SSF52172">
    <property type="entry name" value="CheY-like"/>
    <property type="match status" value="1"/>
</dbReference>
<sequence>MQELLIAEKDPATRQQMAEHLIKEGYAVTVTDSIPNTLSTILKKVTRVILLGAKFDELPTLALIDLLKKCNQKLAIILVADELPLPLLRKVRSSGIFYHALKPSGPEDVEEICQAVRCAFGSGMKGHAAR</sequence>
<protein>
    <submittedName>
        <fullName evidence="3">Response regulator</fullName>
    </submittedName>
</protein>
<name>A0ABX7Q416_9BACT</name>
<feature type="domain" description="Response regulatory" evidence="2">
    <location>
        <begin position="3"/>
        <end position="117"/>
    </location>
</feature>
<dbReference type="RefSeq" id="WP_207163970.1">
    <property type="nucleotide sequence ID" value="NZ_CP071382.1"/>
</dbReference>
<dbReference type="Pfam" id="PF00072">
    <property type="entry name" value="Response_reg"/>
    <property type="match status" value="1"/>
</dbReference>
<evidence type="ECO:0000259" key="2">
    <source>
        <dbReference type="PROSITE" id="PS50110"/>
    </source>
</evidence>
<evidence type="ECO:0000256" key="1">
    <source>
        <dbReference type="PROSITE-ProRule" id="PRU00169"/>
    </source>
</evidence>
<dbReference type="InterPro" id="IPR011006">
    <property type="entry name" value="CheY-like_superfamily"/>
</dbReference>
<dbReference type="EMBL" id="CP071382">
    <property type="protein sequence ID" value="QSV46182.1"/>
    <property type="molecule type" value="Genomic_DNA"/>
</dbReference>
<dbReference type="InterPro" id="IPR001789">
    <property type="entry name" value="Sig_transdc_resp-reg_receiver"/>
</dbReference>
<proteinExistence type="predicted"/>
<dbReference type="Proteomes" id="UP000663651">
    <property type="component" value="Chromosome"/>
</dbReference>
<keyword evidence="4" id="KW-1185">Reference proteome</keyword>
<organism evidence="3 4">
    <name type="scientific">Geobacter benzoatilyticus</name>
    <dbReference type="NCBI Taxonomy" id="2815309"/>
    <lineage>
        <taxon>Bacteria</taxon>
        <taxon>Pseudomonadati</taxon>
        <taxon>Thermodesulfobacteriota</taxon>
        <taxon>Desulfuromonadia</taxon>
        <taxon>Geobacterales</taxon>
        <taxon>Geobacteraceae</taxon>
        <taxon>Geobacter</taxon>
    </lineage>
</organism>
<reference evidence="3 4" key="1">
    <citation type="submission" date="2021-03" db="EMBL/GenBank/DDBJ databases">
        <title>Geobacter metallireducens gen. nov. sp. nov., a microorganism capable of coupling the complete oxidation of organic compounds to the reduction of iron and other metals.</title>
        <authorList>
            <person name="Li Y."/>
        </authorList>
    </citation>
    <scope>NUCLEOTIDE SEQUENCE [LARGE SCALE GENOMIC DNA]</scope>
    <source>
        <strain evidence="3 4">Jerry-YX</strain>
    </source>
</reference>